<feature type="region of interest" description="Disordered" evidence="11">
    <location>
        <begin position="1"/>
        <end position="21"/>
    </location>
</feature>
<dbReference type="InterPro" id="IPR036397">
    <property type="entry name" value="RNaseH_sf"/>
</dbReference>
<evidence type="ECO:0000313" key="13">
    <source>
        <dbReference type="EMBL" id="AGZ17785.1"/>
    </source>
</evidence>
<dbReference type="PANTHER" id="PTHR10133">
    <property type="entry name" value="DNA POLYMERASE I"/>
    <property type="match status" value="1"/>
</dbReference>
<dbReference type="GO" id="GO:0006261">
    <property type="term" value="P:DNA-templated DNA replication"/>
    <property type="evidence" value="ECO:0007669"/>
    <property type="project" value="InterPro"/>
</dbReference>
<dbReference type="InterPro" id="IPR001098">
    <property type="entry name" value="DNA-dir_DNA_pol_A_palm_dom"/>
</dbReference>
<dbReference type="GO" id="GO:0039693">
    <property type="term" value="P:viral DNA genome replication"/>
    <property type="evidence" value="ECO:0007669"/>
    <property type="project" value="UniProtKB-KW"/>
</dbReference>
<dbReference type="SMART" id="SM00482">
    <property type="entry name" value="POLAc"/>
    <property type="match status" value="1"/>
</dbReference>
<keyword evidence="8" id="KW-1194">Viral DNA replication</keyword>
<keyword evidence="7" id="KW-0239">DNA-directed DNA polymerase</keyword>
<evidence type="ECO:0000259" key="12">
    <source>
        <dbReference type="SMART" id="SM00482"/>
    </source>
</evidence>
<evidence type="ECO:0000256" key="7">
    <source>
        <dbReference type="ARBA" id="ARBA00022932"/>
    </source>
</evidence>
<dbReference type="SUPFAM" id="SSF53098">
    <property type="entry name" value="Ribonuclease H-like"/>
    <property type="match status" value="1"/>
</dbReference>
<comment type="similarity">
    <text evidence="1">Belongs to the DNA polymerase type-A family.</text>
</comment>
<evidence type="ECO:0000256" key="4">
    <source>
        <dbReference type="ARBA" id="ARBA00022679"/>
    </source>
</evidence>
<keyword evidence="6" id="KW-0235">DNA replication</keyword>
<keyword evidence="5" id="KW-0548">Nucleotidyltransferase</keyword>
<keyword evidence="14" id="KW-1185">Reference proteome</keyword>
<evidence type="ECO:0000256" key="3">
    <source>
        <dbReference type="ARBA" id="ARBA00015749"/>
    </source>
</evidence>
<evidence type="ECO:0000256" key="1">
    <source>
        <dbReference type="ARBA" id="ARBA00007705"/>
    </source>
</evidence>
<sequence>MSLEHYPSMYPKGDPDKPSGKGRFLVADAEGVGLLKELRYNDPSSMHCICIRDAFTDEEFVFFDPYEKRDPNAREMLDGEGTQDGYLVDALDMLMECESLVMQNCVGYDGLAFEKVWPKYWKFNYLERRGKKREHSDYFPLKLMDTMLISQLTNPDRKAPPQAFAMGMGNVGAHSIEAHGIRIGRYKPCNEDWSKLTDFMVFDRCAEDTAIGKDMFFWLMNNDWADHLRRGRNPRTGLGIDSALRMETQVALGIARQAQRGFRLDMKQAWDDWVQIGKEMSEVFKKIEPYIPPRVKTEPMKNSHILNRCTSFAKAYPDADVGWLRSHLQNYFISKPEPRIGKRTTIWKLTTAKGDYTAAVKKDFPEMVGNAHDTKDPLVAGAYTPIVFEDIGLGNLEYVKENVLYPRGWLGVNFSETDEKWMNDDKNETGEPPKPWSGKIDEDSLKAWKARDGEIPQWLEHIVDWYVLRSRRSQILNVKDMEYFEANGEWKKQKDGRRYCKGLLAKAYNEEHGCEAWQYYQSMGEFPSDYDEEWRVPAEAFSIGTNTFRMRHKYVVNIPSRGLHPLRHLFIAGKGKMILGCDGAGLELRMLAHFMNDPEYTEIVLNGDIHTHNQHLAGLPIRDMAKTFIYAFLYGSGIKNLAKVCGLDEREMEKRVARFKKELPSLANLIKACEKAGERYGYLHAIDGRWGRIRKQSGKILIHTVLNVLLQMTGSLSMKYSKCMAENQLIEEGIGLDENGYPCWLADVHDEWQMEINSNEVKEKLYEIKEEDWKAEEKAQFVDDDGQIWSAPRIVSGKGTGVLTVRRRYHRAGHILADNMRKAGEFLKFRVPLAGEYMIGDSWHDTH</sequence>
<dbReference type="KEGG" id="vg:22474951"/>
<dbReference type="RefSeq" id="YP_009110724.1">
    <property type="nucleotide sequence ID" value="NC_025822.1"/>
</dbReference>
<evidence type="ECO:0000256" key="2">
    <source>
        <dbReference type="ARBA" id="ARBA00012417"/>
    </source>
</evidence>
<dbReference type="Pfam" id="PF00476">
    <property type="entry name" value="DNA_pol_A"/>
    <property type="match status" value="1"/>
</dbReference>
<dbReference type="OrthoDB" id="3561at10239"/>
<feature type="domain" description="DNA-directed DNA polymerase family A palm" evidence="12">
    <location>
        <begin position="566"/>
        <end position="760"/>
    </location>
</feature>
<dbReference type="Proteomes" id="UP000027495">
    <property type="component" value="Segment"/>
</dbReference>
<evidence type="ECO:0000313" key="14">
    <source>
        <dbReference type="Proteomes" id="UP000027495"/>
    </source>
</evidence>
<dbReference type="PANTHER" id="PTHR10133:SF27">
    <property type="entry name" value="DNA POLYMERASE NU"/>
    <property type="match status" value="1"/>
</dbReference>
<evidence type="ECO:0000256" key="10">
    <source>
        <dbReference type="ARBA" id="ARBA00049244"/>
    </source>
</evidence>
<dbReference type="GO" id="GO:0003677">
    <property type="term" value="F:DNA binding"/>
    <property type="evidence" value="ECO:0007669"/>
    <property type="project" value="UniProtKB-KW"/>
</dbReference>
<dbReference type="GO" id="GO:0003887">
    <property type="term" value="F:DNA-directed DNA polymerase activity"/>
    <property type="evidence" value="ECO:0007669"/>
    <property type="project" value="UniProtKB-KW"/>
</dbReference>
<protein>
    <recommendedName>
        <fullName evidence="3">DNA polymerase</fullName>
        <ecNumber evidence="2">2.7.7.7</ecNumber>
    </recommendedName>
</protein>
<reference evidence="13 14" key="1">
    <citation type="journal article" date="2014" name="BMC Genomics">
        <title>Genome sequences characterizing five mutations in RNA polymerase and major capsid of phages [greek small letter phi]A318 and [greek small letter phi]As51 of Vibrio alginolyticus with different burst efficiencies.</title>
        <authorList>
            <person name="Liu W."/>
            <person name="Lin Y.R."/>
            <person name="Lu M.W."/>
            <person name="Sung P.J."/>
            <person name="Wang W.H."/>
            <person name="Lin C.S."/>
        </authorList>
    </citation>
    <scope>NUCLEOTIDE SEQUENCE [LARGE SCALE GENOMIC DNA]</scope>
</reference>
<evidence type="ECO:0000256" key="11">
    <source>
        <dbReference type="SAM" id="MobiDB-lite"/>
    </source>
</evidence>
<dbReference type="EMBL" id="KF322026">
    <property type="protein sequence ID" value="AGZ17785.1"/>
    <property type="molecule type" value="Genomic_DNA"/>
</dbReference>
<proteinExistence type="inferred from homology"/>
<dbReference type="Gene3D" id="3.30.420.10">
    <property type="entry name" value="Ribonuclease H-like superfamily/Ribonuclease H"/>
    <property type="match status" value="1"/>
</dbReference>
<evidence type="ECO:0000256" key="5">
    <source>
        <dbReference type="ARBA" id="ARBA00022695"/>
    </source>
</evidence>
<evidence type="ECO:0000256" key="8">
    <source>
        <dbReference type="ARBA" id="ARBA00023109"/>
    </source>
</evidence>
<organism evidence="13 14">
    <name type="scientific">Vibrio phage phi-A318</name>
    <dbReference type="NCBI Taxonomy" id="1151014"/>
    <lineage>
        <taxon>Viruses</taxon>
        <taxon>Duplodnaviria</taxon>
        <taxon>Heunggongvirae</taxon>
        <taxon>Uroviricota</taxon>
        <taxon>Caudoviricetes</taxon>
        <taxon>Autographivirales</taxon>
        <taxon>Autosignataviridae</taxon>
        <taxon>Colwellvirinae</taxon>
        <taxon>Kaohsiungvirus</taxon>
        <taxon>Kaohsiungvirus A318</taxon>
    </lineage>
</organism>
<keyword evidence="9" id="KW-0238">DNA-binding</keyword>
<dbReference type="SUPFAM" id="SSF56672">
    <property type="entry name" value="DNA/RNA polymerases"/>
    <property type="match status" value="1"/>
</dbReference>
<dbReference type="InterPro" id="IPR012337">
    <property type="entry name" value="RNaseH-like_sf"/>
</dbReference>
<dbReference type="PROSITE" id="PS00447">
    <property type="entry name" value="DNA_POLYMERASE_A"/>
    <property type="match status" value="1"/>
</dbReference>
<name>A0A067YBE7_9CAUD</name>
<evidence type="ECO:0000256" key="6">
    <source>
        <dbReference type="ARBA" id="ARBA00022705"/>
    </source>
</evidence>
<dbReference type="InterPro" id="IPR002298">
    <property type="entry name" value="DNA_polymerase_A"/>
</dbReference>
<dbReference type="InterPro" id="IPR043502">
    <property type="entry name" value="DNA/RNA_pol_sf"/>
</dbReference>
<dbReference type="Gene3D" id="3.30.70.370">
    <property type="match status" value="2"/>
</dbReference>
<keyword evidence="4" id="KW-0808">Transferase</keyword>
<dbReference type="EC" id="2.7.7.7" evidence="2"/>
<dbReference type="GO" id="GO:0006302">
    <property type="term" value="P:double-strand break repair"/>
    <property type="evidence" value="ECO:0007669"/>
    <property type="project" value="TreeGrafter"/>
</dbReference>
<dbReference type="InterPro" id="IPR019760">
    <property type="entry name" value="DNA-dir_DNA_pol_A_CS"/>
</dbReference>
<evidence type="ECO:0000256" key="9">
    <source>
        <dbReference type="ARBA" id="ARBA00023125"/>
    </source>
</evidence>
<accession>A0A067YBE7</accession>
<comment type="catalytic activity">
    <reaction evidence="10">
        <text>DNA(n) + a 2'-deoxyribonucleoside 5'-triphosphate = DNA(n+1) + diphosphate</text>
        <dbReference type="Rhea" id="RHEA:22508"/>
        <dbReference type="Rhea" id="RHEA-COMP:17339"/>
        <dbReference type="Rhea" id="RHEA-COMP:17340"/>
        <dbReference type="ChEBI" id="CHEBI:33019"/>
        <dbReference type="ChEBI" id="CHEBI:61560"/>
        <dbReference type="ChEBI" id="CHEBI:173112"/>
        <dbReference type="EC" id="2.7.7.7"/>
    </reaction>
</comment>
<dbReference type="GeneID" id="22474951"/>
<dbReference type="Gene3D" id="1.10.150.20">
    <property type="entry name" value="5' to 3' exonuclease, C-terminal subdomain"/>
    <property type="match status" value="1"/>
</dbReference>